<dbReference type="EMBL" id="CACVKT020010330">
    <property type="protein sequence ID" value="CAC5426072.1"/>
    <property type="molecule type" value="Genomic_DNA"/>
</dbReference>
<evidence type="ECO:0000313" key="1">
    <source>
        <dbReference type="EMBL" id="CAC5426072.1"/>
    </source>
</evidence>
<dbReference type="Proteomes" id="UP000507470">
    <property type="component" value="Unassembled WGS sequence"/>
</dbReference>
<reference evidence="1 2" key="1">
    <citation type="submission" date="2020-06" db="EMBL/GenBank/DDBJ databases">
        <authorList>
            <person name="Li R."/>
            <person name="Bekaert M."/>
        </authorList>
    </citation>
    <scope>NUCLEOTIDE SEQUENCE [LARGE SCALE GENOMIC DNA]</scope>
    <source>
        <strain evidence="2">wild</strain>
    </source>
</reference>
<dbReference type="AlphaFoldDB" id="A0A6J8F1R7"/>
<name>A0A6J8F1R7_MYTCO</name>
<protein>
    <submittedName>
        <fullName evidence="1">Uncharacterized protein</fullName>
    </submittedName>
</protein>
<accession>A0A6J8F1R7</accession>
<sequence length="197" mass="22687">MTIRCPNCKSKQRITYVSSKRLAKIKLTDQHGQNHNIIIFHDELTHYCQSKEIDKPEDELEELILDLNSITLRMSSDATEDNDIQFNVHLPACLLATSIAISTSTPQPSSSPLVLILPPTKTRVSIEEYRNIPARESNPPFFQPLHTSLNNFFQTSGMDVREVYLPLYQTRFKRYRSIFTPCATLWTKWDDRGGSKE</sequence>
<evidence type="ECO:0000313" key="2">
    <source>
        <dbReference type="Proteomes" id="UP000507470"/>
    </source>
</evidence>
<gene>
    <name evidence="1" type="ORF">MCOR_57813</name>
</gene>
<organism evidence="1 2">
    <name type="scientific">Mytilus coruscus</name>
    <name type="common">Sea mussel</name>
    <dbReference type="NCBI Taxonomy" id="42192"/>
    <lineage>
        <taxon>Eukaryota</taxon>
        <taxon>Metazoa</taxon>
        <taxon>Spiralia</taxon>
        <taxon>Lophotrochozoa</taxon>
        <taxon>Mollusca</taxon>
        <taxon>Bivalvia</taxon>
        <taxon>Autobranchia</taxon>
        <taxon>Pteriomorphia</taxon>
        <taxon>Mytilida</taxon>
        <taxon>Mytiloidea</taxon>
        <taxon>Mytilidae</taxon>
        <taxon>Mytilinae</taxon>
        <taxon>Mytilus</taxon>
    </lineage>
</organism>
<keyword evidence="2" id="KW-1185">Reference proteome</keyword>
<proteinExistence type="predicted"/>